<dbReference type="EMBL" id="PRLM01000003">
    <property type="protein sequence ID" value="RYC74771.1"/>
    <property type="molecule type" value="Genomic_DNA"/>
</dbReference>
<dbReference type="RefSeq" id="WP_129734719.1">
    <property type="nucleotide sequence ID" value="NZ_PRLM01000003.1"/>
</dbReference>
<organism evidence="4 5">
    <name type="scientific">Candidatus Nanosyncoccus alces</name>
    <dbReference type="NCBI Taxonomy" id="2171997"/>
    <lineage>
        <taxon>Bacteria</taxon>
        <taxon>Candidatus Saccharimonadota</taxon>
        <taxon>Candidatus Nanosyncoccalia</taxon>
        <taxon>Candidatus Nanosyncoccales</taxon>
        <taxon>Candidatus Nanosyncoccaceae</taxon>
        <taxon>Candidatus Nanosyncoccus</taxon>
    </lineage>
</organism>
<gene>
    <name evidence="4" type="ORF">G3RUM_00311</name>
</gene>
<evidence type="ECO:0000256" key="2">
    <source>
        <dbReference type="ARBA" id="ARBA00023315"/>
    </source>
</evidence>
<dbReference type="SUPFAM" id="SSF55729">
    <property type="entry name" value="Acyl-CoA N-acyltransferases (Nat)"/>
    <property type="match status" value="1"/>
</dbReference>
<dbReference type="InterPro" id="IPR000182">
    <property type="entry name" value="GNAT_dom"/>
</dbReference>
<evidence type="ECO:0000256" key="1">
    <source>
        <dbReference type="ARBA" id="ARBA00022679"/>
    </source>
</evidence>
<dbReference type="Pfam" id="PF00583">
    <property type="entry name" value="Acetyltransf_1"/>
    <property type="match status" value="1"/>
</dbReference>
<dbReference type="InterPro" id="IPR016181">
    <property type="entry name" value="Acyl_CoA_acyltransferase"/>
</dbReference>
<dbReference type="PANTHER" id="PTHR10545:SF29">
    <property type="entry name" value="GH14572P-RELATED"/>
    <property type="match status" value="1"/>
</dbReference>
<keyword evidence="2" id="KW-0012">Acyltransferase</keyword>
<dbReference type="CDD" id="cd04301">
    <property type="entry name" value="NAT_SF"/>
    <property type="match status" value="1"/>
</dbReference>
<feature type="domain" description="N-acetyltransferase" evidence="3">
    <location>
        <begin position="4"/>
        <end position="145"/>
    </location>
</feature>
<evidence type="ECO:0000313" key="4">
    <source>
        <dbReference type="EMBL" id="RYC74771.1"/>
    </source>
</evidence>
<keyword evidence="5" id="KW-1185">Reference proteome</keyword>
<dbReference type="PROSITE" id="PS51186">
    <property type="entry name" value="GNAT"/>
    <property type="match status" value="1"/>
</dbReference>
<evidence type="ECO:0000259" key="3">
    <source>
        <dbReference type="PROSITE" id="PS51186"/>
    </source>
</evidence>
<dbReference type="InterPro" id="IPR051016">
    <property type="entry name" value="Diverse_Substrate_AcTransf"/>
</dbReference>
<dbReference type="Gene3D" id="3.40.630.30">
    <property type="match status" value="1"/>
</dbReference>
<protein>
    <recommendedName>
        <fullName evidence="3">N-acetyltransferase domain-containing protein</fullName>
    </recommendedName>
</protein>
<reference evidence="4 5" key="1">
    <citation type="journal article" date="2018" name="bioRxiv">
        <title>Evidence of independent acquisition and adaption of ultra-small bacteria to human hosts across the highly diverse yet reduced genomes of the phylum Saccharibacteria.</title>
        <authorList>
            <person name="McLean J.S."/>
            <person name="Bor B."/>
            <person name="To T.T."/>
            <person name="Liu Q."/>
            <person name="Kearns K.A."/>
            <person name="Solden L.M."/>
            <person name="Wrighton K.C."/>
            <person name="He X."/>
            <person name="Shi W."/>
        </authorList>
    </citation>
    <scope>NUCLEOTIDE SEQUENCE [LARGE SCALE GENOMIC DNA]</scope>
    <source>
        <strain evidence="4 5">TM7_G3_2_Rum_HOT_351B</strain>
    </source>
</reference>
<keyword evidence="1" id="KW-0808">Transferase</keyword>
<sequence>MKIAKLEKYTPEVANQIRKLLIQLSRSGKDRGEIPREWFEELISSPYHDMLIATEEDKIIGIATLSVHMGPIIRRNAYLEDFVTDQTVRGKGIGSALWQVILEWAAEKGCKNLEFTCGNGREIAQQFYKNHGATVYDTNFFRKEI</sequence>
<comment type="caution">
    <text evidence="4">The sequence shown here is derived from an EMBL/GenBank/DDBJ whole genome shotgun (WGS) entry which is preliminary data.</text>
</comment>
<accession>A0ABY0FLQ7</accession>
<proteinExistence type="predicted"/>
<dbReference type="Proteomes" id="UP001191019">
    <property type="component" value="Unassembled WGS sequence"/>
</dbReference>
<reference evidence="4 5" key="2">
    <citation type="journal article" date="2020" name="Cell Rep.">
        <title>Acquisition and Adaptation of Ultra-small Parasitic Reduced Genome Bacteria to Mammalian Hosts.</title>
        <authorList>
            <person name="McLean J.S."/>
            <person name="Bor B."/>
            <person name="Kerns K.A."/>
            <person name="Liu Q."/>
            <person name="To T.T."/>
            <person name="Solden L."/>
            <person name="Hendrickson E.L."/>
            <person name="Wrighton K."/>
            <person name="Shi W."/>
            <person name="He X."/>
        </authorList>
    </citation>
    <scope>NUCLEOTIDE SEQUENCE [LARGE SCALE GENOMIC DNA]</scope>
    <source>
        <strain evidence="4 5">TM7_G3_2_Rum_HOT_351B</strain>
    </source>
</reference>
<name>A0ABY0FLQ7_9BACT</name>
<evidence type="ECO:0000313" key="5">
    <source>
        <dbReference type="Proteomes" id="UP001191019"/>
    </source>
</evidence>
<dbReference type="PANTHER" id="PTHR10545">
    <property type="entry name" value="DIAMINE N-ACETYLTRANSFERASE"/>
    <property type="match status" value="1"/>
</dbReference>